<gene>
    <name evidence="1" type="ORF">UFOVP611_32</name>
</gene>
<reference evidence="1" key="1">
    <citation type="submission" date="2020-04" db="EMBL/GenBank/DDBJ databases">
        <authorList>
            <person name="Chiriac C."/>
            <person name="Salcher M."/>
            <person name="Ghai R."/>
            <person name="Kavagutti S V."/>
        </authorList>
    </citation>
    <scope>NUCLEOTIDE SEQUENCE</scope>
</reference>
<dbReference type="EMBL" id="LR796579">
    <property type="protein sequence ID" value="CAB4152816.1"/>
    <property type="molecule type" value="Genomic_DNA"/>
</dbReference>
<protein>
    <submittedName>
        <fullName evidence="1">Uncharacterized protein</fullName>
    </submittedName>
</protein>
<evidence type="ECO:0000313" key="1">
    <source>
        <dbReference type="EMBL" id="CAB4152816.1"/>
    </source>
</evidence>
<accession>A0A6J5N648</accession>
<sequence length="114" mass="13237">MNYKIKQIDPKLLNRLTPLENMLREITELKLSCKELNLTTDVKVLEGVEKLIFFELENSTEEKAIIAFGMSLLTSNMAPESLNNHVLDNVFARCQHAYNEVFNAKELFIEYIEK</sequence>
<name>A0A6J5N648_9CAUD</name>
<organism evidence="1">
    <name type="scientific">uncultured Caudovirales phage</name>
    <dbReference type="NCBI Taxonomy" id="2100421"/>
    <lineage>
        <taxon>Viruses</taxon>
        <taxon>Duplodnaviria</taxon>
        <taxon>Heunggongvirae</taxon>
        <taxon>Uroviricota</taxon>
        <taxon>Caudoviricetes</taxon>
        <taxon>Peduoviridae</taxon>
        <taxon>Maltschvirus</taxon>
        <taxon>Maltschvirus maltsch</taxon>
    </lineage>
</organism>
<proteinExistence type="predicted"/>